<name>A0A212DHX9_CEREH</name>
<keyword evidence="5" id="KW-0449">Lipoprotein</keyword>
<comment type="caution">
    <text evidence="8">The sequence shown here is derived from an EMBL/GenBank/DDBJ whole genome shotgun (WGS) entry which is preliminary data.</text>
</comment>
<dbReference type="PANTHER" id="PTHR12349:SF3">
    <property type="entry name" value="PALMITOYLTRANSFERASE ZDHHC5"/>
    <property type="match status" value="1"/>
</dbReference>
<gene>
    <name evidence="8" type="ORF">Celaphus_00009411</name>
</gene>
<accession>A0A212DHX9</accession>
<evidence type="ECO:0000256" key="5">
    <source>
        <dbReference type="ARBA" id="ARBA00023288"/>
    </source>
</evidence>
<evidence type="ECO:0000256" key="6">
    <source>
        <dbReference type="ARBA" id="ARBA00023315"/>
    </source>
</evidence>
<dbReference type="Proteomes" id="UP000242450">
    <property type="component" value="Chromosome 1"/>
</dbReference>
<sequence length="196" mass="21332">MTRGKPQAPHCVCRLCSCPGLSLSVSPAVPVYNAVVFLFVLANFSMATFMDPGIFPRAEEDEDKEDDFRAPLYKTVEIKGIQVRMKWCATCRFYRPPRCSHCSVCDNCVEVSAGGTRRPARGVGRVLWAPGRGRLPGLFSLCQSAGSDVRVRGGMWCAVAAGPLGSPWGRVVQCSGRPQRQGCKRASVRARVYSGS</sequence>
<dbReference type="EMBL" id="MKHE01000001">
    <property type="protein sequence ID" value="OWK17782.1"/>
    <property type="molecule type" value="Genomic_DNA"/>
</dbReference>
<evidence type="ECO:0000256" key="3">
    <source>
        <dbReference type="ARBA" id="ARBA00022679"/>
    </source>
</evidence>
<evidence type="ECO:0000256" key="2">
    <source>
        <dbReference type="ARBA" id="ARBA00012210"/>
    </source>
</evidence>
<dbReference type="PROSITE" id="PS50216">
    <property type="entry name" value="DHHC"/>
    <property type="match status" value="1"/>
</dbReference>
<keyword evidence="6" id="KW-0012">Acyltransferase</keyword>
<keyword evidence="4" id="KW-0564">Palmitate</keyword>
<organism evidence="8 9">
    <name type="scientific">Cervus elaphus hippelaphus</name>
    <name type="common">European red deer</name>
    <dbReference type="NCBI Taxonomy" id="46360"/>
    <lineage>
        <taxon>Eukaryota</taxon>
        <taxon>Metazoa</taxon>
        <taxon>Chordata</taxon>
        <taxon>Craniata</taxon>
        <taxon>Vertebrata</taxon>
        <taxon>Euteleostomi</taxon>
        <taxon>Mammalia</taxon>
        <taxon>Eutheria</taxon>
        <taxon>Laurasiatheria</taxon>
        <taxon>Artiodactyla</taxon>
        <taxon>Ruminantia</taxon>
        <taxon>Pecora</taxon>
        <taxon>Cervidae</taxon>
        <taxon>Cervinae</taxon>
        <taxon>Cervus</taxon>
    </lineage>
</organism>
<evidence type="ECO:0000256" key="4">
    <source>
        <dbReference type="ARBA" id="ARBA00023139"/>
    </source>
</evidence>
<feature type="transmembrane region" description="Helical" evidence="7">
    <location>
        <begin position="31"/>
        <end position="50"/>
    </location>
</feature>
<dbReference type="GO" id="GO:0012505">
    <property type="term" value="C:endomembrane system"/>
    <property type="evidence" value="ECO:0007669"/>
    <property type="project" value="UniProtKB-SubCell"/>
</dbReference>
<dbReference type="GO" id="GO:0019706">
    <property type="term" value="F:protein-cysteine S-palmitoyltransferase activity"/>
    <property type="evidence" value="ECO:0007669"/>
    <property type="project" value="UniProtKB-EC"/>
</dbReference>
<keyword evidence="9" id="KW-1185">Reference proteome</keyword>
<dbReference type="AlphaFoldDB" id="A0A212DHX9"/>
<keyword evidence="7" id="KW-0812">Transmembrane</keyword>
<dbReference type="EC" id="2.3.1.225" evidence="2"/>
<evidence type="ECO:0000313" key="8">
    <source>
        <dbReference type="EMBL" id="OWK17782.1"/>
    </source>
</evidence>
<dbReference type="GO" id="GO:0005886">
    <property type="term" value="C:plasma membrane"/>
    <property type="evidence" value="ECO:0007669"/>
    <property type="project" value="TreeGrafter"/>
</dbReference>
<keyword evidence="7" id="KW-1133">Transmembrane helix</keyword>
<protein>
    <recommendedName>
        <fullName evidence="2">protein S-acyltransferase</fullName>
        <ecNumber evidence="2">2.3.1.225</ecNumber>
    </recommendedName>
</protein>
<evidence type="ECO:0000313" key="9">
    <source>
        <dbReference type="Proteomes" id="UP000242450"/>
    </source>
</evidence>
<evidence type="ECO:0000256" key="1">
    <source>
        <dbReference type="ARBA" id="ARBA00004127"/>
    </source>
</evidence>
<evidence type="ECO:0000256" key="7">
    <source>
        <dbReference type="SAM" id="Phobius"/>
    </source>
</evidence>
<reference evidence="8 9" key="1">
    <citation type="journal article" date="2018" name="Mol. Genet. Genomics">
        <title>The red deer Cervus elaphus genome CerEla1.0: sequencing, annotating, genes, and chromosomes.</title>
        <authorList>
            <person name="Bana N.A."/>
            <person name="Nyiri A."/>
            <person name="Nagy J."/>
            <person name="Frank K."/>
            <person name="Nagy T."/>
            <person name="Steger V."/>
            <person name="Schiller M."/>
            <person name="Lakatos P."/>
            <person name="Sugar L."/>
            <person name="Horn P."/>
            <person name="Barta E."/>
            <person name="Orosz L."/>
        </authorList>
    </citation>
    <scope>NUCLEOTIDE SEQUENCE [LARGE SCALE GENOMIC DNA]</scope>
    <source>
        <strain evidence="8">Hungarian</strain>
    </source>
</reference>
<comment type="subcellular location">
    <subcellularLocation>
        <location evidence="1">Endomembrane system</location>
        <topology evidence="1">Multi-pass membrane protein</topology>
    </subcellularLocation>
</comment>
<proteinExistence type="predicted"/>
<keyword evidence="3" id="KW-0808">Transferase</keyword>
<keyword evidence="7" id="KW-0472">Membrane</keyword>
<dbReference type="OrthoDB" id="4096362at2759"/>
<dbReference type="PANTHER" id="PTHR12349">
    <property type="entry name" value="ANKYRIN REPEAT AND LEM DOMAIN-CONTAINING PROTEIN 2"/>
    <property type="match status" value="1"/>
</dbReference>